<dbReference type="SUPFAM" id="SSF143422">
    <property type="entry name" value="Transposase IS200-like"/>
    <property type="match status" value="1"/>
</dbReference>
<dbReference type="Gene3D" id="3.30.70.1290">
    <property type="entry name" value="Transposase IS200-like"/>
    <property type="match status" value="1"/>
</dbReference>
<gene>
    <name evidence="2" type="ORF">A2973_03175</name>
</gene>
<dbReference type="InterPro" id="IPR002686">
    <property type="entry name" value="Transposase_17"/>
</dbReference>
<dbReference type="PANTHER" id="PTHR34322:SF2">
    <property type="entry name" value="TRANSPOSASE IS200-LIKE DOMAIN-CONTAINING PROTEIN"/>
    <property type="match status" value="1"/>
</dbReference>
<dbReference type="GO" id="GO:0004803">
    <property type="term" value="F:transposase activity"/>
    <property type="evidence" value="ECO:0007669"/>
    <property type="project" value="InterPro"/>
</dbReference>
<dbReference type="InterPro" id="IPR036515">
    <property type="entry name" value="Transposase_17_sf"/>
</dbReference>
<feature type="domain" description="Transposase IS200-like" evidence="1">
    <location>
        <begin position="39"/>
        <end position="182"/>
    </location>
</feature>
<sequence>MILARNQPGGCFSFKHLLEDQQSFVYASSMASPRAILFREEHVYHLFNRGVERRSIFLSSRDRERFVSLLEYYRFYGISKSYSHYLALSLSERATFRQILDQQPLSVDILAYCLMPNHFHLLVRQNTKEGIHDFLSNVSNGYAKYFNTKRQRVGPLYQGPFKAVFVETDEQLIHLSRYIHINPVVSGIISLDDLDMYPWSSLPDYIGKVKTSFVTMPPILGYFKTSSSYRSFVYDQVGYPKQLEHIKHLVLEEV</sequence>
<dbReference type="AlphaFoldDB" id="A0A1F6B021"/>
<dbReference type="PANTHER" id="PTHR34322">
    <property type="entry name" value="TRANSPOSASE, Y1_TNP DOMAIN-CONTAINING"/>
    <property type="match status" value="1"/>
</dbReference>
<dbReference type="Proteomes" id="UP000176409">
    <property type="component" value="Unassembled WGS sequence"/>
</dbReference>
<evidence type="ECO:0000313" key="2">
    <source>
        <dbReference type="EMBL" id="OGG30270.1"/>
    </source>
</evidence>
<accession>A0A1F6B021</accession>
<proteinExistence type="predicted"/>
<name>A0A1F6B021_9BACT</name>
<dbReference type="STRING" id="1798396.A2973_03175"/>
<organism evidence="2 3">
    <name type="scientific">Candidatus Gottesmanbacteria bacterium RIFCSPLOWO2_01_FULL_49_10</name>
    <dbReference type="NCBI Taxonomy" id="1798396"/>
    <lineage>
        <taxon>Bacteria</taxon>
        <taxon>Candidatus Gottesmaniibacteriota</taxon>
    </lineage>
</organism>
<dbReference type="EMBL" id="MFJZ01000027">
    <property type="protein sequence ID" value="OGG30270.1"/>
    <property type="molecule type" value="Genomic_DNA"/>
</dbReference>
<dbReference type="Pfam" id="PF01797">
    <property type="entry name" value="Y1_Tnp"/>
    <property type="match status" value="1"/>
</dbReference>
<dbReference type="GO" id="GO:0006313">
    <property type="term" value="P:DNA transposition"/>
    <property type="evidence" value="ECO:0007669"/>
    <property type="project" value="InterPro"/>
</dbReference>
<evidence type="ECO:0000313" key="3">
    <source>
        <dbReference type="Proteomes" id="UP000176409"/>
    </source>
</evidence>
<reference evidence="2 3" key="1">
    <citation type="journal article" date="2016" name="Nat. Commun.">
        <title>Thousands of microbial genomes shed light on interconnected biogeochemical processes in an aquifer system.</title>
        <authorList>
            <person name="Anantharaman K."/>
            <person name="Brown C.T."/>
            <person name="Hug L.A."/>
            <person name="Sharon I."/>
            <person name="Castelle C.J."/>
            <person name="Probst A.J."/>
            <person name="Thomas B.C."/>
            <person name="Singh A."/>
            <person name="Wilkins M.J."/>
            <person name="Karaoz U."/>
            <person name="Brodie E.L."/>
            <person name="Williams K.H."/>
            <person name="Hubbard S.S."/>
            <person name="Banfield J.F."/>
        </authorList>
    </citation>
    <scope>NUCLEOTIDE SEQUENCE [LARGE SCALE GENOMIC DNA]</scope>
</reference>
<protein>
    <recommendedName>
        <fullName evidence="1">Transposase IS200-like domain-containing protein</fullName>
    </recommendedName>
</protein>
<dbReference type="SMART" id="SM01321">
    <property type="entry name" value="Y1_Tnp"/>
    <property type="match status" value="1"/>
</dbReference>
<dbReference type="GO" id="GO:0003677">
    <property type="term" value="F:DNA binding"/>
    <property type="evidence" value="ECO:0007669"/>
    <property type="project" value="InterPro"/>
</dbReference>
<comment type="caution">
    <text evidence="2">The sequence shown here is derived from an EMBL/GenBank/DDBJ whole genome shotgun (WGS) entry which is preliminary data.</text>
</comment>
<evidence type="ECO:0000259" key="1">
    <source>
        <dbReference type="SMART" id="SM01321"/>
    </source>
</evidence>